<keyword evidence="2" id="KW-1185">Reference proteome</keyword>
<dbReference type="InterPro" id="IPR032675">
    <property type="entry name" value="LRR_dom_sf"/>
</dbReference>
<dbReference type="Proteomes" id="UP000613580">
    <property type="component" value="Unassembled WGS sequence"/>
</dbReference>
<gene>
    <name evidence="1" type="ORF">HMN09_00272700</name>
</gene>
<sequence>MWATILPLQGQKIANETASLSLVKELMARSRPISFPLLYGSTLPPSIRKHLMANISRVDALRILNSELLEEMTGSKCPYLENLEYLSIDLSRSSQRGTNPAEPHRPARTAAFLTARNLRRVKIEDTHLPSLFLPWAQLTKVDINPCSTSAAECFDALRQCTAATDVCLITPCWDINASPSSPSYSLPRLQNFDLIFNNYAGRPEDARCENMSPMFRGLALPSLKILKIETWAYRWPAETHSDFLNFIRRAPHIEELEFRSDLDAQAVCEIIDLTPSLLELWFDRCPNAVADLLFDHLTHRTTQTPVAPRLTAFLVDYSANLDIDQTKLLAMIESRWSGTLRTLGEEERTRVSPWTSVFFRRRETDAPGPANDPWTMPFRARVTELKHLGLSIEIS</sequence>
<dbReference type="Gene3D" id="3.80.10.10">
    <property type="entry name" value="Ribonuclease Inhibitor"/>
    <property type="match status" value="1"/>
</dbReference>
<name>A0A8H6TKQ5_MYCCL</name>
<proteinExistence type="predicted"/>
<dbReference type="OrthoDB" id="3024072at2759"/>
<accession>A0A8H6TKQ5</accession>
<evidence type="ECO:0000313" key="1">
    <source>
        <dbReference type="EMBL" id="KAF7319350.1"/>
    </source>
</evidence>
<organism evidence="1 2">
    <name type="scientific">Mycena chlorophos</name>
    <name type="common">Agaric fungus</name>
    <name type="synonym">Agaricus chlorophos</name>
    <dbReference type="NCBI Taxonomy" id="658473"/>
    <lineage>
        <taxon>Eukaryota</taxon>
        <taxon>Fungi</taxon>
        <taxon>Dikarya</taxon>
        <taxon>Basidiomycota</taxon>
        <taxon>Agaricomycotina</taxon>
        <taxon>Agaricomycetes</taxon>
        <taxon>Agaricomycetidae</taxon>
        <taxon>Agaricales</taxon>
        <taxon>Marasmiineae</taxon>
        <taxon>Mycenaceae</taxon>
        <taxon>Mycena</taxon>
    </lineage>
</organism>
<dbReference type="AlphaFoldDB" id="A0A8H6TKQ5"/>
<dbReference type="SUPFAM" id="SSF52047">
    <property type="entry name" value="RNI-like"/>
    <property type="match status" value="1"/>
</dbReference>
<dbReference type="EMBL" id="JACAZE010000003">
    <property type="protein sequence ID" value="KAF7319350.1"/>
    <property type="molecule type" value="Genomic_DNA"/>
</dbReference>
<comment type="caution">
    <text evidence="1">The sequence shown here is derived from an EMBL/GenBank/DDBJ whole genome shotgun (WGS) entry which is preliminary data.</text>
</comment>
<reference evidence="1" key="1">
    <citation type="submission" date="2020-05" db="EMBL/GenBank/DDBJ databases">
        <title>Mycena genomes resolve the evolution of fungal bioluminescence.</title>
        <authorList>
            <person name="Tsai I.J."/>
        </authorList>
    </citation>
    <scope>NUCLEOTIDE SEQUENCE</scope>
    <source>
        <strain evidence="1">110903Hualien_Pintung</strain>
    </source>
</reference>
<evidence type="ECO:0000313" key="2">
    <source>
        <dbReference type="Proteomes" id="UP000613580"/>
    </source>
</evidence>
<protein>
    <submittedName>
        <fullName evidence="1">F-box domain-containing protein</fullName>
    </submittedName>
</protein>